<dbReference type="Proteomes" id="UP001254848">
    <property type="component" value="Unassembled WGS sequence"/>
</dbReference>
<evidence type="ECO:0000313" key="3">
    <source>
        <dbReference type="Proteomes" id="UP001254848"/>
    </source>
</evidence>
<proteinExistence type="predicted"/>
<evidence type="ECO:0000313" key="2">
    <source>
        <dbReference type="EMBL" id="MDT8903812.1"/>
    </source>
</evidence>
<dbReference type="InterPro" id="IPR012337">
    <property type="entry name" value="RNaseH-like_sf"/>
</dbReference>
<reference evidence="2 3" key="1">
    <citation type="submission" date="2023-07" db="EMBL/GenBank/DDBJ databases">
        <title>The novel representative of Negativicutes class, Anaeroselena agilis gen. nov. sp. nov.</title>
        <authorList>
            <person name="Prokofeva M.I."/>
            <person name="Elcheninov A.G."/>
            <person name="Klyukina A."/>
            <person name="Kublanov I.V."/>
            <person name="Frolov E.N."/>
            <person name="Podosokorskaya O.A."/>
        </authorList>
    </citation>
    <scope>NUCLEOTIDE SEQUENCE [LARGE SCALE GENOMIC DNA]</scope>
    <source>
        <strain evidence="2 3">4137-cl</strain>
    </source>
</reference>
<name>A0ABU3P541_9FIRM</name>
<accession>A0ABU3P541</accession>
<dbReference type="EMBL" id="JAUOZS010000001">
    <property type="protein sequence ID" value="MDT8903812.1"/>
    <property type="molecule type" value="Genomic_DNA"/>
</dbReference>
<feature type="domain" description="YqgF/RNase H-like" evidence="1">
    <location>
        <begin position="3"/>
        <end position="92"/>
    </location>
</feature>
<protein>
    <submittedName>
        <fullName evidence="2">Pre-16S rRNA-processing nuclease YqgF</fullName>
    </submittedName>
</protein>
<dbReference type="SMART" id="SM00732">
    <property type="entry name" value="YqgFc"/>
    <property type="match status" value="1"/>
</dbReference>
<evidence type="ECO:0000259" key="1">
    <source>
        <dbReference type="SMART" id="SM00732"/>
    </source>
</evidence>
<sequence length="135" mass="14596">MTDAVIAVDPGRDKCGVAVVGRRAGVMDKSVVPADRMTAVVAELAARHGIATVILGDRTGSKAAMAALTALRPGGRELTVRLVDEHRSTDEARARYWRDNPPRGLARLVPVTLRVPPVPVDDYVAVIIAERYFRK</sequence>
<comment type="caution">
    <text evidence="2">The sequence shown here is derived from an EMBL/GenBank/DDBJ whole genome shotgun (WGS) entry which is preliminary data.</text>
</comment>
<dbReference type="RefSeq" id="WP_413782256.1">
    <property type="nucleotide sequence ID" value="NZ_JAUOZS010000001.1"/>
</dbReference>
<keyword evidence="3" id="KW-1185">Reference proteome</keyword>
<dbReference type="InterPro" id="IPR037027">
    <property type="entry name" value="YqgF/RNaseH-like_dom_sf"/>
</dbReference>
<dbReference type="InterPro" id="IPR006641">
    <property type="entry name" value="YqgF/RNaseH-like_dom"/>
</dbReference>
<gene>
    <name evidence="2" type="ORF">Q4T40_21490</name>
</gene>
<organism evidence="2 3">
    <name type="scientific">Anaeroselena agilis</name>
    <dbReference type="NCBI Taxonomy" id="3063788"/>
    <lineage>
        <taxon>Bacteria</taxon>
        <taxon>Bacillati</taxon>
        <taxon>Bacillota</taxon>
        <taxon>Negativicutes</taxon>
        <taxon>Acetonemataceae</taxon>
        <taxon>Anaeroselena</taxon>
    </lineage>
</organism>
<dbReference type="SUPFAM" id="SSF53098">
    <property type="entry name" value="Ribonuclease H-like"/>
    <property type="match status" value="1"/>
</dbReference>
<dbReference type="Gene3D" id="3.30.420.140">
    <property type="entry name" value="YqgF/RNase H-like domain"/>
    <property type="match status" value="1"/>
</dbReference>